<name>A0ABN7XPX8_GIGMA</name>
<sequence length="53" mass="5906">MHYKFTLLGYPFYIGLKQSPTTYEITKGNNAAYTMTGEEPDNPFSNIIGSIVA</sequence>
<proteinExistence type="predicted"/>
<organism evidence="1 2">
    <name type="scientific">Gigaspora margarita</name>
    <dbReference type="NCBI Taxonomy" id="4874"/>
    <lineage>
        <taxon>Eukaryota</taxon>
        <taxon>Fungi</taxon>
        <taxon>Fungi incertae sedis</taxon>
        <taxon>Mucoromycota</taxon>
        <taxon>Glomeromycotina</taxon>
        <taxon>Glomeromycetes</taxon>
        <taxon>Diversisporales</taxon>
        <taxon>Gigasporaceae</taxon>
        <taxon>Gigaspora</taxon>
    </lineage>
</organism>
<reference evidence="1 2" key="1">
    <citation type="submission" date="2021-06" db="EMBL/GenBank/DDBJ databases">
        <authorList>
            <person name="Kallberg Y."/>
            <person name="Tangrot J."/>
            <person name="Rosling A."/>
        </authorList>
    </citation>
    <scope>NUCLEOTIDE SEQUENCE [LARGE SCALE GENOMIC DNA]</scope>
    <source>
        <strain evidence="1 2">120-4 pot B 10/14</strain>
    </source>
</reference>
<gene>
    <name evidence="1" type="ORF">GMARGA_LOCUS45197</name>
</gene>
<keyword evidence="2" id="KW-1185">Reference proteome</keyword>
<feature type="non-terminal residue" evidence="1">
    <location>
        <position position="53"/>
    </location>
</feature>
<protein>
    <submittedName>
        <fullName evidence="1">5217_t:CDS:1</fullName>
    </submittedName>
</protein>
<dbReference type="EMBL" id="CAJVQB010159395">
    <property type="protein sequence ID" value="CAG8856376.1"/>
    <property type="molecule type" value="Genomic_DNA"/>
</dbReference>
<evidence type="ECO:0000313" key="1">
    <source>
        <dbReference type="EMBL" id="CAG8856376.1"/>
    </source>
</evidence>
<dbReference type="Proteomes" id="UP000789901">
    <property type="component" value="Unassembled WGS sequence"/>
</dbReference>
<accession>A0ABN7XPX8</accession>
<comment type="caution">
    <text evidence="1">The sequence shown here is derived from an EMBL/GenBank/DDBJ whole genome shotgun (WGS) entry which is preliminary data.</text>
</comment>
<evidence type="ECO:0000313" key="2">
    <source>
        <dbReference type="Proteomes" id="UP000789901"/>
    </source>
</evidence>